<evidence type="ECO:0000256" key="2">
    <source>
        <dbReference type="ARBA" id="ARBA00007871"/>
    </source>
</evidence>
<evidence type="ECO:0000259" key="13">
    <source>
        <dbReference type="SMART" id="SM00899"/>
    </source>
</evidence>
<comment type="similarity">
    <text evidence="2">Belongs to the DtxR/MntR family.</text>
</comment>
<dbReference type="PANTHER" id="PTHR33238">
    <property type="entry name" value="IRON (METAL) DEPENDENT REPRESSOR, DTXR FAMILY"/>
    <property type="match status" value="1"/>
</dbReference>
<comment type="subunit">
    <text evidence="3">Homodimer.</text>
</comment>
<evidence type="ECO:0000256" key="8">
    <source>
        <dbReference type="ARBA" id="ARBA00023125"/>
    </source>
</evidence>
<dbReference type="Gene3D" id="1.10.60.10">
    <property type="entry name" value="Iron dependent repressor, metal binding and dimerisation domain"/>
    <property type="match status" value="1"/>
</dbReference>
<evidence type="ECO:0000256" key="7">
    <source>
        <dbReference type="ARBA" id="ARBA00023015"/>
    </source>
</evidence>
<evidence type="ECO:0000256" key="4">
    <source>
        <dbReference type="ARBA" id="ARBA00022490"/>
    </source>
</evidence>
<dbReference type="RefSeq" id="WP_353863564.1">
    <property type="nucleotide sequence ID" value="NZ_CP088295.1"/>
</dbReference>
<evidence type="ECO:0000256" key="10">
    <source>
        <dbReference type="ARBA" id="ARBA00023163"/>
    </source>
</evidence>
<dbReference type="InterPro" id="IPR022689">
    <property type="entry name" value="Iron_dep_repressor"/>
</dbReference>
<keyword evidence="9" id="KW-0010">Activator</keyword>
<dbReference type="InterPro" id="IPR050536">
    <property type="entry name" value="DtxR_MntR_Metal-Reg"/>
</dbReference>
<proteinExistence type="inferred from homology"/>
<dbReference type="EMBL" id="CP088295">
    <property type="protein sequence ID" value="UUY03049.1"/>
    <property type="molecule type" value="Genomic_DNA"/>
</dbReference>
<evidence type="ECO:0000313" key="14">
    <source>
        <dbReference type="EMBL" id="UUY03049.1"/>
    </source>
</evidence>
<dbReference type="Pfam" id="PF04023">
    <property type="entry name" value="FeoA"/>
    <property type="match status" value="1"/>
</dbReference>
<evidence type="ECO:0000256" key="3">
    <source>
        <dbReference type="ARBA" id="ARBA00011738"/>
    </source>
</evidence>
<dbReference type="PANTHER" id="PTHR33238:SF11">
    <property type="entry name" value="TRANSCRIPTIONAL REGULATOR MNTR"/>
    <property type="match status" value="1"/>
</dbReference>
<reference evidence="15" key="1">
    <citation type="submission" date="2021-11" db="EMBL/GenBank/DDBJ databases">
        <title>Cultivation dependent microbiological survey of springs from the worlds oldest radium mine currently devoted to the extraction of radon-saturated water.</title>
        <authorList>
            <person name="Kapinusova G."/>
            <person name="Smrhova T."/>
            <person name="Strejcek M."/>
            <person name="Suman J."/>
            <person name="Jani K."/>
            <person name="Pajer P."/>
            <person name="Uhlik O."/>
        </authorList>
    </citation>
    <scope>NUCLEOTIDE SEQUENCE [LARGE SCALE GENOMIC DNA]</scope>
    <source>
        <strain evidence="15">J379</strain>
    </source>
</reference>
<evidence type="ECO:0000256" key="12">
    <source>
        <dbReference type="ARBA" id="ARBA00032593"/>
    </source>
</evidence>
<dbReference type="InterPro" id="IPR022687">
    <property type="entry name" value="HTH_DTXR"/>
</dbReference>
<dbReference type="Gene3D" id="2.30.30.90">
    <property type="match status" value="1"/>
</dbReference>
<evidence type="ECO:0000256" key="6">
    <source>
        <dbReference type="ARBA" id="ARBA00023004"/>
    </source>
</evidence>
<dbReference type="InterPro" id="IPR007167">
    <property type="entry name" value="Fe-transptr_FeoA-like"/>
</dbReference>
<dbReference type="SUPFAM" id="SSF46785">
    <property type="entry name" value="Winged helix' DNA-binding domain"/>
    <property type="match status" value="1"/>
</dbReference>
<dbReference type="SUPFAM" id="SSF50037">
    <property type="entry name" value="C-terminal domain of transcriptional repressors"/>
    <property type="match status" value="1"/>
</dbReference>
<dbReference type="InterPro" id="IPR036390">
    <property type="entry name" value="WH_DNA-bd_sf"/>
</dbReference>
<dbReference type="InterPro" id="IPR008988">
    <property type="entry name" value="Transcriptional_repressor_C"/>
</dbReference>
<keyword evidence="5" id="KW-0678">Repressor</keyword>
<dbReference type="InterPro" id="IPR036421">
    <property type="entry name" value="Fe_dep_repressor_sf"/>
</dbReference>
<gene>
    <name evidence="14" type="ORF">LRS13_20590</name>
</gene>
<feature type="domain" description="Ferrous iron transporter FeoA-like" evidence="13">
    <location>
        <begin position="156"/>
        <end position="229"/>
    </location>
</feature>
<dbReference type="Proteomes" id="UP001058860">
    <property type="component" value="Chromosome"/>
</dbReference>
<comment type="subcellular location">
    <subcellularLocation>
        <location evidence="1">Cytoplasm</location>
    </subcellularLocation>
</comment>
<dbReference type="Gene3D" id="1.10.10.10">
    <property type="entry name" value="Winged helix-like DNA-binding domain superfamily/Winged helix DNA-binding domain"/>
    <property type="match status" value="1"/>
</dbReference>
<dbReference type="Pfam" id="PF01325">
    <property type="entry name" value="Fe_dep_repress"/>
    <property type="match status" value="1"/>
</dbReference>
<dbReference type="SMART" id="SM00899">
    <property type="entry name" value="FeoA"/>
    <property type="match status" value="1"/>
</dbReference>
<keyword evidence="7" id="KW-0805">Transcription regulation</keyword>
<dbReference type="InterPro" id="IPR036388">
    <property type="entry name" value="WH-like_DNA-bd_sf"/>
</dbReference>
<evidence type="ECO:0000256" key="1">
    <source>
        <dbReference type="ARBA" id="ARBA00004496"/>
    </source>
</evidence>
<keyword evidence="4" id="KW-0963">Cytoplasm</keyword>
<organism evidence="14 15">
    <name type="scientific">Svornostia abyssi</name>
    <dbReference type="NCBI Taxonomy" id="2898438"/>
    <lineage>
        <taxon>Bacteria</taxon>
        <taxon>Bacillati</taxon>
        <taxon>Actinomycetota</taxon>
        <taxon>Thermoleophilia</taxon>
        <taxon>Solirubrobacterales</taxon>
        <taxon>Baekduiaceae</taxon>
        <taxon>Svornostia</taxon>
    </lineage>
</organism>
<dbReference type="Pfam" id="PF02742">
    <property type="entry name" value="Fe_dep_repr_C"/>
    <property type="match status" value="1"/>
</dbReference>
<evidence type="ECO:0000256" key="11">
    <source>
        <dbReference type="ARBA" id="ARBA00023211"/>
    </source>
</evidence>
<dbReference type="SUPFAM" id="SSF47979">
    <property type="entry name" value="Iron-dependent repressor protein, dimerization domain"/>
    <property type="match status" value="1"/>
</dbReference>
<sequence>MAAGPHRVGHTGSSEAVENYAKAIYSLQQRAGGEPVSTNDLAERMDVTPASASSMVRKMTELGLATHEPYHGVSLTADGSRLALEVLRHHRLLELYLAEHLGVPWDRVHEEAEALEHVISEDLEARIAAKLGDPTHDPHGDPIPSADLVIAEPGTRALSDLVAGDRGTFARVSDADPEMLRYLTGRGIAIGDDIEVLERQPFEGPLTVRVGDALHTLGGGLARAMRIAA</sequence>
<dbReference type="InterPro" id="IPR001367">
    <property type="entry name" value="Fe_dep_repressor"/>
</dbReference>
<name>A0ABY5PEG0_9ACTN</name>
<evidence type="ECO:0000256" key="5">
    <source>
        <dbReference type="ARBA" id="ARBA00022491"/>
    </source>
</evidence>
<dbReference type="InterPro" id="IPR038157">
    <property type="entry name" value="FeoA_core_dom"/>
</dbReference>
<keyword evidence="6" id="KW-0408">Iron</keyword>
<accession>A0ABY5PEG0</accession>
<keyword evidence="15" id="KW-1185">Reference proteome</keyword>
<dbReference type="SMART" id="SM00529">
    <property type="entry name" value="HTH_DTXR"/>
    <property type="match status" value="1"/>
</dbReference>
<keyword evidence="11" id="KW-0464">Manganese</keyword>
<keyword evidence="10" id="KW-0804">Transcription</keyword>
<evidence type="ECO:0000313" key="15">
    <source>
        <dbReference type="Proteomes" id="UP001058860"/>
    </source>
</evidence>
<evidence type="ECO:0000256" key="9">
    <source>
        <dbReference type="ARBA" id="ARBA00023159"/>
    </source>
</evidence>
<keyword evidence="8" id="KW-0238">DNA-binding</keyword>
<protein>
    <recommendedName>
        <fullName evidence="12">Manganese transport regulator</fullName>
    </recommendedName>
</protein>